<dbReference type="InterPro" id="IPR032710">
    <property type="entry name" value="NTF2-like_dom_sf"/>
</dbReference>
<evidence type="ECO:0000313" key="2">
    <source>
        <dbReference type="EMBL" id="TPG53885.1"/>
    </source>
</evidence>
<dbReference type="SUPFAM" id="SSF54427">
    <property type="entry name" value="NTF2-like"/>
    <property type="match status" value="1"/>
</dbReference>
<organism evidence="2 3">
    <name type="scientific">Sphingomonas glacialis</name>
    <dbReference type="NCBI Taxonomy" id="658225"/>
    <lineage>
        <taxon>Bacteria</taxon>
        <taxon>Pseudomonadati</taxon>
        <taxon>Pseudomonadota</taxon>
        <taxon>Alphaproteobacteria</taxon>
        <taxon>Sphingomonadales</taxon>
        <taxon>Sphingomonadaceae</taxon>
        <taxon>Sphingomonas</taxon>
    </lineage>
</organism>
<proteinExistence type="predicted"/>
<dbReference type="InterPro" id="IPR037401">
    <property type="entry name" value="SnoaL-like"/>
</dbReference>
<evidence type="ECO:0000259" key="1">
    <source>
        <dbReference type="Pfam" id="PF12680"/>
    </source>
</evidence>
<dbReference type="Proteomes" id="UP000319931">
    <property type="component" value="Unassembled WGS sequence"/>
</dbReference>
<dbReference type="Gene3D" id="3.10.450.50">
    <property type="match status" value="1"/>
</dbReference>
<keyword evidence="3" id="KW-1185">Reference proteome</keyword>
<dbReference type="InterPro" id="IPR011944">
    <property type="entry name" value="Steroid_delta5-4_isomerase"/>
</dbReference>
<gene>
    <name evidence="2" type="ORF">EAH76_04015</name>
</gene>
<protein>
    <submittedName>
        <fullName evidence="2">SgcJ/EcaC family oxidoreductase</fullName>
    </submittedName>
</protein>
<dbReference type="NCBIfam" id="TIGR02246">
    <property type="entry name" value="SgcJ/EcaC family oxidoreductase"/>
    <property type="match status" value="1"/>
</dbReference>
<evidence type="ECO:0000313" key="3">
    <source>
        <dbReference type="Proteomes" id="UP000319931"/>
    </source>
</evidence>
<feature type="domain" description="SnoaL-like" evidence="1">
    <location>
        <begin position="39"/>
        <end position="126"/>
    </location>
</feature>
<dbReference type="OrthoDB" id="122531at2"/>
<dbReference type="RefSeq" id="WP_140848465.1">
    <property type="nucleotide sequence ID" value="NZ_RCZC01000002.1"/>
</dbReference>
<dbReference type="Pfam" id="PF12680">
    <property type="entry name" value="SnoaL_2"/>
    <property type="match status" value="1"/>
</dbReference>
<dbReference type="EMBL" id="RCZC01000002">
    <property type="protein sequence ID" value="TPG53885.1"/>
    <property type="molecule type" value="Genomic_DNA"/>
</dbReference>
<name>A0A502FWK9_9SPHN</name>
<reference evidence="2 3" key="1">
    <citation type="journal article" date="2019" name="Environ. Microbiol.">
        <title>Species interactions and distinct microbial communities in high Arctic permafrost affected cryosols are associated with the CH4 and CO2 gas fluxes.</title>
        <authorList>
            <person name="Altshuler I."/>
            <person name="Hamel J."/>
            <person name="Turney S."/>
            <person name="Magnuson E."/>
            <person name="Levesque R."/>
            <person name="Greer C."/>
            <person name="Whyte L.G."/>
        </authorList>
    </citation>
    <scope>NUCLEOTIDE SEQUENCE [LARGE SCALE GENOMIC DNA]</scope>
    <source>
        <strain evidence="2 3">E6.1</strain>
    </source>
</reference>
<dbReference type="AlphaFoldDB" id="A0A502FWK9"/>
<accession>A0A502FWK9</accession>
<comment type="caution">
    <text evidence="2">The sequence shown here is derived from an EMBL/GenBank/DDBJ whole genome shotgun (WGS) entry which is preliminary data.</text>
</comment>
<sequence>MTRRDLAVSLMATQMMTAAAKGASVASDDTIRKVQDVLDRWLAAWNASDMDAMFALFRADAHWVNIVGMHWKGRAEIEQAHRVYFDLMFKGVPQSLEAIESIVPIAGGAVSVVVRWSLGAFKTPDGHRNPPSRDRMSLVLAPDGDRFVIVHGANIAIVEEAQRFDPALKAPKA</sequence>